<keyword evidence="2" id="KW-1133">Transmembrane helix</keyword>
<evidence type="ECO:0000313" key="4">
    <source>
        <dbReference type="Proteomes" id="UP000220102"/>
    </source>
</evidence>
<evidence type="ECO:0000313" key="3">
    <source>
        <dbReference type="EMBL" id="PEN11174.1"/>
    </source>
</evidence>
<comment type="caution">
    <text evidence="3">The sequence shown here is derived from an EMBL/GenBank/DDBJ whole genome shotgun (WGS) entry which is preliminary data.</text>
</comment>
<dbReference type="Proteomes" id="UP000220102">
    <property type="component" value="Unassembled WGS sequence"/>
</dbReference>
<evidence type="ECO:0000256" key="1">
    <source>
        <dbReference type="SAM" id="MobiDB-lite"/>
    </source>
</evidence>
<feature type="transmembrane region" description="Helical" evidence="2">
    <location>
        <begin position="6"/>
        <end position="25"/>
    </location>
</feature>
<feature type="compositionally biased region" description="Basic and acidic residues" evidence="1">
    <location>
        <begin position="58"/>
        <end position="92"/>
    </location>
</feature>
<keyword evidence="4" id="KW-1185">Reference proteome</keyword>
<reference evidence="3 4" key="1">
    <citation type="submission" date="2017-10" db="EMBL/GenBank/DDBJ databases">
        <title>Draft genome of Longibacter Salinarum.</title>
        <authorList>
            <person name="Goh K.M."/>
            <person name="Shamsir M.S."/>
            <person name="Lim S.W."/>
        </authorList>
    </citation>
    <scope>NUCLEOTIDE SEQUENCE [LARGE SCALE GENOMIC DNA]</scope>
    <source>
        <strain evidence="3 4">KCTC 52045</strain>
    </source>
</reference>
<dbReference type="EMBL" id="PDEQ01000011">
    <property type="protein sequence ID" value="PEN11174.1"/>
    <property type="molecule type" value="Genomic_DNA"/>
</dbReference>
<accession>A0A2A8CTW8</accession>
<dbReference type="RefSeq" id="WP_098078666.1">
    <property type="nucleotide sequence ID" value="NZ_PDEQ01000011.1"/>
</dbReference>
<proteinExistence type="predicted"/>
<evidence type="ECO:0000256" key="2">
    <source>
        <dbReference type="SAM" id="Phobius"/>
    </source>
</evidence>
<gene>
    <name evidence="3" type="ORF">CRI94_16420</name>
</gene>
<organism evidence="3 4">
    <name type="scientific">Longibacter salinarum</name>
    <dbReference type="NCBI Taxonomy" id="1850348"/>
    <lineage>
        <taxon>Bacteria</taxon>
        <taxon>Pseudomonadati</taxon>
        <taxon>Rhodothermota</taxon>
        <taxon>Rhodothermia</taxon>
        <taxon>Rhodothermales</taxon>
        <taxon>Salisaetaceae</taxon>
        <taxon>Longibacter</taxon>
    </lineage>
</organism>
<protein>
    <submittedName>
        <fullName evidence="3">Uncharacterized protein</fullName>
    </submittedName>
</protein>
<keyword evidence="2" id="KW-0472">Membrane</keyword>
<feature type="region of interest" description="Disordered" evidence="1">
    <location>
        <begin position="57"/>
        <end position="92"/>
    </location>
</feature>
<dbReference type="AlphaFoldDB" id="A0A2A8CTW8"/>
<name>A0A2A8CTW8_9BACT</name>
<sequence length="115" mass="12973">MEKLAGALFFLVLLFGALIVIFLVARELVTWYWKINDILSTLKSINRRLALLVNEASPEARPDRDAKTTDEPPSDGRVDSNEKSTEGDEVKQCRYCKEETPKDDDMCQVCGSYIG</sequence>
<keyword evidence="2" id="KW-0812">Transmembrane</keyword>